<evidence type="ECO:0000313" key="8">
    <source>
        <dbReference type="Proteomes" id="UP000002414"/>
    </source>
</evidence>
<proteinExistence type="inferred from homology"/>
<dbReference type="GeneID" id="5745517"/>
<dbReference type="GO" id="GO:0009263">
    <property type="term" value="P:deoxyribonucleotide biosynthetic process"/>
    <property type="evidence" value="ECO:0007669"/>
    <property type="project" value="InterPro"/>
</dbReference>
<reference evidence="7 8" key="1">
    <citation type="journal article" date="2008" name="Virology">
        <title>Genome sequence of the lytic bacteriophage P1201 from Corynebacterium glutamicum NCHU 87078: Evolutionary relationships to phages from Corynebacterineae.</title>
        <authorList>
            <person name="Chen C.L."/>
            <person name="Pan T.Y."/>
            <person name="Kan S.C."/>
            <person name="Kuan Y.C."/>
            <person name="Hong L.Y."/>
            <person name="Chiu K.R."/>
            <person name="Sheu C.S."/>
            <person name="Yang J.S."/>
            <person name="Hsu W.H."/>
            <person name="Hu H.Y."/>
        </authorList>
    </citation>
    <scope>NUCLEOTIDE SEQUENCE</scope>
</reference>
<dbReference type="Pfam" id="PF00268">
    <property type="entry name" value="Ribonuc_red_sm"/>
    <property type="match status" value="1"/>
</dbReference>
<evidence type="ECO:0000313" key="7">
    <source>
        <dbReference type="EMBL" id="ABF57526.1"/>
    </source>
</evidence>
<dbReference type="InterPro" id="IPR033909">
    <property type="entry name" value="RNR_small"/>
</dbReference>
<comment type="cofactor">
    <cofactor evidence="1">
        <name>Fe cation</name>
        <dbReference type="ChEBI" id="CHEBI:24875"/>
    </cofactor>
</comment>
<dbReference type="RefSeq" id="YP_001468974.1">
    <property type="nucleotide sequence ID" value="NC_009816.1"/>
</dbReference>
<dbReference type="PROSITE" id="PS00368">
    <property type="entry name" value="RIBORED_SMALL"/>
    <property type="match status" value="1"/>
</dbReference>
<dbReference type="Gene3D" id="1.10.620.20">
    <property type="entry name" value="Ribonucleotide Reductase, subunit A"/>
    <property type="match status" value="1"/>
</dbReference>
<dbReference type="InterPro" id="IPR030475">
    <property type="entry name" value="RNR_small_AS"/>
</dbReference>
<comment type="similarity">
    <text evidence="2">Belongs to the ribonucleoside diphosphate reductase small chain family.</text>
</comment>
<dbReference type="OrthoDB" id="4477at10239"/>
<evidence type="ECO:0000256" key="4">
    <source>
        <dbReference type="ARBA" id="ARBA00022723"/>
    </source>
</evidence>
<evidence type="ECO:0000256" key="1">
    <source>
        <dbReference type="ARBA" id="ARBA00001962"/>
    </source>
</evidence>
<dbReference type="EC" id="1.17.4.1" evidence="3"/>
<keyword evidence="6" id="KW-0408">Iron</keyword>
<organism evidence="7 8">
    <name type="scientific">Corynebacterium phage P1201</name>
    <dbReference type="NCBI Taxonomy" id="384848"/>
    <lineage>
        <taxon>Viruses</taxon>
        <taxon>Duplodnaviria</taxon>
        <taxon>Heunggongvirae</taxon>
        <taxon>Uroviricota</taxon>
        <taxon>Caudoviricetes</taxon>
        <taxon>Zierdtviridae</taxon>
        <taxon>Toshachvirinae</taxon>
        <taxon>Chunghsingvirus</taxon>
        <taxon>Chunghsingvirus P1201</taxon>
        <taxon>Corynebacterium virus P1201</taxon>
    </lineage>
</organism>
<evidence type="ECO:0000256" key="6">
    <source>
        <dbReference type="ARBA" id="ARBA00023004"/>
    </source>
</evidence>
<dbReference type="InterPro" id="IPR009078">
    <property type="entry name" value="Ferritin-like_SF"/>
</dbReference>
<keyword evidence="8" id="KW-1185">Reference proteome</keyword>
<accession>A7IYE3</accession>
<dbReference type="CDD" id="cd01049">
    <property type="entry name" value="RNRR2"/>
    <property type="match status" value="1"/>
</dbReference>
<dbReference type="InterPro" id="IPR012348">
    <property type="entry name" value="RNR-like"/>
</dbReference>
<protein>
    <recommendedName>
        <fullName evidence="3">ribonucleoside-diphosphate reductase</fullName>
        <ecNumber evidence="3">1.17.4.1</ecNumber>
    </recommendedName>
</protein>
<sequence length="237" mass="27055">MKQIGFMEEVHAKSYSSVFSTLFGSEDIDGAFAWVENNKATQVKKLVFDEAYDISDYNDRRVEYYGAIIRASSVLLESFLFYTGFYLPLHFASQGKLTNTADLIRLIMRDEGVHGYYLGYKFQKVMEGALPYERDAVKERVTNLACRLFVNEIPLIEEIYEPLGLSAQVQTFLRYNLNKAMQNLGLENVFPAEMTRVEPRILSQLSVDSEETHDFFSGSGSSYVIGQAEETTDDDWS</sequence>
<evidence type="ECO:0000256" key="2">
    <source>
        <dbReference type="ARBA" id="ARBA00009303"/>
    </source>
</evidence>
<evidence type="ECO:0000256" key="5">
    <source>
        <dbReference type="ARBA" id="ARBA00023002"/>
    </source>
</evidence>
<keyword evidence="4" id="KW-0479">Metal-binding</keyword>
<dbReference type="Proteomes" id="UP000002414">
    <property type="component" value="Segment"/>
</dbReference>
<name>A7IYE3_9CAUD</name>
<dbReference type="GO" id="GO:0046872">
    <property type="term" value="F:metal ion binding"/>
    <property type="evidence" value="ECO:0007669"/>
    <property type="project" value="UniProtKB-KW"/>
</dbReference>
<dbReference type="EMBL" id="DQ499600">
    <property type="protein sequence ID" value="ABF57526.1"/>
    <property type="molecule type" value="Genomic_DNA"/>
</dbReference>
<dbReference type="InterPro" id="IPR000358">
    <property type="entry name" value="RNR_small_fam"/>
</dbReference>
<dbReference type="UniPathway" id="UPA00326"/>
<dbReference type="KEGG" id="vg:5745517"/>
<dbReference type="PANTHER" id="PTHR23409:SF18">
    <property type="entry name" value="RIBONUCLEOSIDE-DIPHOSPHATE REDUCTASE SUBUNIT M2"/>
    <property type="match status" value="1"/>
</dbReference>
<dbReference type="PANTHER" id="PTHR23409">
    <property type="entry name" value="RIBONUCLEOSIDE-DIPHOSPHATE REDUCTASE SMALL CHAIN"/>
    <property type="match status" value="1"/>
</dbReference>
<dbReference type="SUPFAM" id="SSF47240">
    <property type="entry name" value="Ferritin-like"/>
    <property type="match status" value="1"/>
</dbReference>
<dbReference type="GO" id="GO:0004748">
    <property type="term" value="F:ribonucleoside-diphosphate reductase activity, thioredoxin disulfide as acceptor"/>
    <property type="evidence" value="ECO:0007669"/>
    <property type="project" value="UniProtKB-EC"/>
</dbReference>
<keyword evidence="5" id="KW-0560">Oxidoreductase</keyword>
<evidence type="ECO:0000256" key="3">
    <source>
        <dbReference type="ARBA" id="ARBA00012274"/>
    </source>
</evidence>